<reference evidence="1 3" key="2">
    <citation type="journal article" date="2018" name="Plant J.">
        <title>The Physcomitrella patens chromosome-scale assembly reveals moss genome structure and evolution.</title>
        <authorList>
            <person name="Lang D."/>
            <person name="Ullrich K.K."/>
            <person name="Murat F."/>
            <person name="Fuchs J."/>
            <person name="Jenkins J."/>
            <person name="Haas F.B."/>
            <person name="Piednoel M."/>
            <person name="Gundlach H."/>
            <person name="Van Bel M."/>
            <person name="Meyberg R."/>
            <person name="Vives C."/>
            <person name="Morata J."/>
            <person name="Symeonidi A."/>
            <person name="Hiss M."/>
            <person name="Muchero W."/>
            <person name="Kamisugi Y."/>
            <person name="Saleh O."/>
            <person name="Blanc G."/>
            <person name="Decker E.L."/>
            <person name="van Gessel N."/>
            <person name="Grimwood J."/>
            <person name="Hayes R.D."/>
            <person name="Graham S.W."/>
            <person name="Gunter L.E."/>
            <person name="McDaniel S.F."/>
            <person name="Hoernstein S.N.W."/>
            <person name="Larsson A."/>
            <person name="Li F.W."/>
            <person name="Perroud P.F."/>
            <person name="Phillips J."/>
            <person name="Ranjan P."/>
            <person name="Rokshar D.S."/>
            <person name="Rothfels C.J."/>
            <person name="Schneider L."/>
            <person name="Shu S."/>
            <person name="Stevenson D.W."/>
            <person name="Thummler F."/>
            <person name="Tillich M."/>
            <person name="Villarreal Aguilar J.C."/>
            <person name="Widiez T."/>
            <person name="Wong G.K."/>
            <person name="Wymore A."/>
            <person name="Zhang Y."/>
            <person name="Zimmer A.D."/>
            <person name="Quatrano R.S."/>
            <person name="Mayer K.F.X."/>
            <person name="Goodstein D."/>
            <person name="Casacuberta J.M."/>
            <person name="Vandepoele K."/>
            <person name="Reski R."/>
            <person name="Cuming A.C."/>
            <person name="Tuskan G.A."/>
            <person name="Maumus F."/>
            <person name="Salse J."/>
            <person name="Schmutz J."/>
            <person name="Rensing S.A."/>
        </authorList>
    </citation>
    <scope>NUCLEOTIDE SEQUENCE [LARGE SCALE GENOMIC DNA]</scope>
    <source>
        <strain evidence="2 3">cv. Gransden 2004</strain>
    </source>
</reference>
<evidence type="ECO:0000313" key="2">
    <source>
        <dbReference type="EnsemblPlants" id="Pp3c14_12670V3.1"/>
    </source>
</evidence>
<gene>
    <name evidence="1" type="ORF">PHYPA_018433</name>
</gene>
<proteinExistence type="predicted"/>
<dbReference type="PaxDb" id="3218-PP1S36_178V6.1"/>
<dbReference type="Gramene" id="Pp3c14_12670V3.1">
    <property type="protein sequence ID" value="Pp3c14_12670V3.1"/>
    <property type="gene ID" value="Pp3c14_12670"/>
</dbReference>
<organism evidence="1">
    <name type="scientific">Physcomitrium patens</name>
    <name type="common">Spreading-leaved earth moss</name>
    <name type="synonym">Physcomitrella patens</name>
    <dbReference type="NCBI Taxonomy" id="3218"/>
    <lineage>
        <taxon>Eukaryota</taxon>
        <taxon>Viridiplantae</taxon>
        <taxon>Streptophyta</taxon>
        <taxon>Embryophyta</taxon>
        <taxon>Bryophyta</taxon>
        <taxon>Bryophytina</taxon>
        <taxon>Bryopsida</taxon>
        <taxon>Funariidae</taxon>
        <taxon>Funariales</taxon>
        <taxon>Funariaceae</taxon>
        <taxon>Physcomitrium</taxon>
    </lineage>
</organism>
<dbReference type="EnsemblPlants" id="Pp3c14_12670V3.1">
    <property type="protein sequence ID" value="Pp3c14_12670V3.1"/>
    <property type="gene ID" value="Pp3c14_12670"/>
</dbReference>
<evidence type="ECO:0000313" key="1">
    <source>
        <dbReference type="EMBL" id="PNR41030.1"/>
    </source>
</evidence>
<dbReference type="InParanoid" id="A0A2K1JHJ7"/>
<dbReference type="Proteomes" id="UP000006727">
    <property type="component" value="Chromosome 14"/>
</dbReference>
<reference evidence="2" key="3">
    <citation type="submission" date="2020-12" db="UniProtKB">
        <authorList>
            <consortium name="EnsemblPlants"/>
        </authorList>
    </citation>
    <scope>IDENTIFICATION</scope>
</reference>
<accession>A0A2K1JHJ7</accession>
<dbReference type="EMBL" id="ABEU02000014">
    <property type="protein sequence ID" value="PNR41030.1"/>
    <property type="molecule type" value="Genomic_DNA"/>
</dbReference>
<dbReference type="AlphaFoldDB" id="A0A2K1JHJ7"/>
<reference evidence="1 3" key="1">
    <citation type="journal article" date="2008" name="Science">
        <title>The Physcomitrella genome reveals evolutionary insights into the conquest of land by plants.</title>
        <authorList>
            <person name="Rensing S."/>
            <person name="Lang D."/>
            <person name="Zimmer A."/>
            <person name="Terry A."/>
            <person name="Salamov A."/>
            <person name="Shapiro H."/>
            <person name="Nishiyama T."/>
            <person name="Perroud P.-F."/>
            <person name="Lindquist E."/>
            <person name="Kamisugi Y."/>
            <person name="Tanahashi T."/>
            <person name="Sakakibara K."/>
            <person name="Fujita T."/>
            <person name="Oishi K."/>
            <person name="Shin-I T."/>
            <person name="Kuroki Y."/>
            <person name="Toyoda A."/>
            <person name="Suzuki Y."/>
            <person name="Hashimoto A."/>
            <person name="Yamaguchi K."/>
            <person name="Sugano A."/>
            <person name="Kohara Y."/>
            <person name="Fujiyama A."/>
            <person name="Anterola A."/>
            <person name="Aoki S."/>
            <person name="Ashton N."/>
            <person name="Barbazuk W.B."/>
            <person name="Barker E."/>
            <person name="Bennetzen J."/>
            <person name="Bezanilla M."/>
            <person name="Blankenship R."/>
            <person name="Cho S.H."/>
            <person name="Dutcher S."/>
            <person name="Estelle M."/>
            <person name="Fawcett J.A."/>
            <person name="Gundlach H."/>
            <person name="Hanada K."/>
            <person name="Heyl A."/>
            <person name="Hicks K.A."/>
            <person name="Hugh J."/>
            <person name="Lohr M."/>
            <person name="Mayer K."/>
            <person name="Melkozernov A."/>
            <person name="Murata T."/>
            <person name="Nelson D."/>
            <person name="Pils B."/>
            <person name="Prigge M."/>
            <person name="Reiss B."/>
            <person name="Renner T."/>
            <person name="Rombauts S."/>
            <person name="Rushton P."/>
            <person name="Sanderfoot A."/>
            <person name="Schween G."/>
            <person name="Shiu S.-H."/>
            <person name="Stueber K."/>
            <person name="Theodoulou F.L."/>
            <person name="Tu H."/>
            <person name="Van de Peer Y."/>
            <person name="Verrier P.J."/>
            <person name="Waters E."/>
            <person name="Wood A."/>
            <person name="Yang L."/>
            <person name="Cove D."/>
            <person name="Cuming A."/>
            <person name="Hasebe M."/>
            <person name="Lucas S."/>
            <person name="Mishler D.B."/>
            <person name="Reski R."/>
            <person name="Grigoriev I."/>
            <person name="Quatrano R.S."/>
            <person name="Boore J.L."/>
        </authorList>
    </citation>
    <scope>NUCLEOTIDE SEQUENCE [LARGE SCALE GENOMIC DNA]</scope>
    <source>
        <strain evidence="2 3">cv. Gransden 2004</strain>
    </source>
</reference>
<protein>
    <submittedName>
        <fullName evidence="1 2">Uncharacterized protein</fullName>
    </submittedName>
</protein>
<evidence type="ECO:0000313" key="3">
    <source>
        <dbReference type="Proteomes" id="UP000006727"/>
    </source>
</evidence>
<keyword evidence="3" id="KW-1185">Reference proteome</keyword>
<name>A0A2K1JHJ7_PHYPA</name>
<sequence>MEHFRIESGLLRYEEERGLRTALAFGFNSTPHCSGINIELNQEM</sequence>